<dbReference type="EMBL" id="AFYH01115062">
    <property type="status" value="NOT_ANNOTATED_CDS"/>
    <property type="molecule type" value="Genomic_DNA"/>
</dbReference>
<reference evidence="6" key="1">
    <citation type="submission" date="2011-08" db="EMBL/GenBank/DDBJ databases">
        <title>The draft genome of Latimeria chalumnae.</title>
        <authorList>
            <person name="Di Palma F."/>
            <person name="Alfoldi J."/>
            <person name="Johnson J."/>
            <person name="Berlin A."/>
            <person name="Gnerre S."/>
            <person name="Jaffe D."/>
            <person name="MacCallum I."/>
            <person name="Young S."/>
            <person name="Walker B.J."/>
            <person name="Lander E."/>
            <person name="Lindblad-Toh K."/>
        </authorList>
    </citation>
    <scope>NUCLEOTIDE SEQUENCE [LARGE SCALE GENOMIC DNA]</scope>
    <source>
        <strain evidence="6">Wild caught</strain>
    </source>
</reference>
<dbReference type="EMBL" id="AFYH01115061">
    <property type="status" value="NOT_ANNOTATED_CDS"/>
    <property type="molecule type" value="Genomic_DNA"/>
</dbReference>
<dbReference type="EMBL" id="AFYH01115063">
    <property type="status" value="NOT_ANNOTATED_CDS"/>
    <property type="molecule type" value="Genomic_DNA"/>
</dbReference>
<keyword evidence="3" id="KW-0812">Transmembrane</keyword>
<dbReference type="EMBL" id="AFYH01115060">
    <property type="status" value="NOT_ANNOTATED_CDS"/>
    <property type="molecule type" value="Genomic_DNA"/>
</dbReference>
<dbReference type="EMBL" id="AFYH01115059">
    <property type="status" value="NOT_ANNOTATED_CDS"/>
    <property type="molecule type" value="Genomic_DNA"/>
</dbReference>
<dbReference type="Proteomes" id="UP000008672">
    <property type="component" value="Unassembled WGS sequence"/>
</dbReference>
<evidence type="ECO:0000259" key="4">
    <source>
        <dbReference type="PROSITE" id="PS50093"/>
    </source>
</evidence>
<name>H3AE66_LATCH</name>
<evidence type="ECO:0000256" key="1">
    <source>
        <dbReference type="ARBA" id="ARBA00022729"/>
    </source>
</evidence>
<dbReference type="AlphaFoldDB" id="H3AE66"/>
<gene>
    <name evidence="5" type="primary">TMEM130</name>
</gene>
<accession>H3AE66</accession>
<dbReference type="SUPFAM" id="SSF49299">
    <property type="entry name" value="PKD domain"/>
    <property type="match status" value="2"/>
</dbReference>
<keyword evidence="6" id="KW-1185">Reference proteome</keyword>
<dbReference type="GeneTree" id="ENSGT00950000183188"/>
<dbReference type="PROSITE" id="PS50093">
    <property type="entry name" value="PKD"/>
    <property type="match status" value="1"/>
</dbReference>
<dbReference type="STRING" id="7897.ENSLACP00000007937"/>
<feature type="transmembrane region" description="Helical" evidence="3">
    <location>
        <begin position="321"/>
        <end position="340"/>
    </location>
</feature>
<evidence type="ECO:0000313" key="6">
    <source>
        <dbReference type="Proteomes" id="UP000008672"/>
    </source>
</evidence>
<dbReference type="GO" id="GO:0005886">
    <property type="term" value="C:plasma membrane"/>
    <property type="evidence" value="ECO:0007669"/>
    <property type="project" value="TreeGrafter"/>
</dbReference>
<keyword evidence="3" id="KW-0472">Membrane</keyword>
<evidence type="ECO:0000256" key="2">
    <source>
        <dbReference type="ARBA" id="ARBA00023180"/>
    </source>
</evidence>
<dbReference type="PANTHER" id="PTHR11861">
    <property type="entry name" value="MELANOCYTE PROTEIN PMEL 17-RELATED"/>
    <property type="match status" value="1"/>
</dbReference>
<dbReference type="InterPro" id="IPR045219">
    <property type="entry name" value="PKAT"/>
</dbReference>
<dbReference type="Gene3D" id="2.60.40.10">
    <property type="entry name" value="Immunoglobulins"/>
    <property type="match status" value="1"/>
</dbReference>
<reference evidence="5" key="3">
    <citation type="submission" date="2025-09" db="UniProtKB">
        <authorList>
            <consortium name="Ensembl"/>
        </authorList>
    </citation>
    <scope>IDENTIFICATION</scope>
</reference>
<dbReference type="PANTHER" id="PTHR11861:SF10">
    <property type="entry name" value="TRANSMEMBRANE PROTEIN 130"/>
    <property type="match status" value="1"/>
</dbReference>
<dbReference type="eggNOG" id="ENOG502QSPZ">
    <property type="taxonomic scope" value="Eukaryota"/>
</dbReference>
<keyword evidence="3" id="KW-1133">Transmembrane helix</keyword>
<organism evidence="5 6">
    <name type="scientific">Latimeria chalumnae</name>
    <name type="common">Coelacanth</name>
    <dbReference type="NCBI Taxonomy" id="7897"/>
    <lineage>
        <taxon>Eukaryota</taxon>
        <taxon>Metazoa</taxon>
        <taxon>Chordata</taxon>
        <taxon>Craniata</taxon>
        <taxon>Vertebrata</taxon>
        <taxon>Euteleostomi</taxon>
        <taxon>Coelacanthiformes</taxon>
        <taxon>Coelacanthidae</taxon>
        <taxon>Latimeria</taxon>
    </lineage>
</organism>
<dbReference type="HOGENOM" id="CLU_767189_0_0_1"/>
<dbReference type="InterPro" id="IPR000601">
    <property type="entry name" value="PKD_dom"/>
</dbReference>
<evidence type="ECO:0000313" key="5">
    <source>
        <dbReference type="Ensembl" id="ENSLACP00000007937.1"/>
    </source>
</evidence>
<sequence>PCSDAALYYTLEVKNNGPITTGAQATITASLSITNGSVVFPADPKLYHFHWTYTYLKLTKKSDEEFNSSITVHSEVSGNYSISVWVTDCWICPHIAINSTHLEVTRSVVGHLLIAQPVNSSTILRHGPELSTDTLTTVSFILYDPSNYFSSASFTYSWDFGDGKRILTNESSVYHNYSSPEKCRLQVEVLAEVEHNRNSKHGNKKVQKKGFYSASLNLLDAVTSIEVKGPTSIKTQQTLTLAIAVNGSPPLTLCWLIVAFEWTSGETEKCHQVVLNETHYNLSYSFNASGKYFLSVNAKNDISMLQAYHDITVWQNNTNPLLFILPCTLFILVLLAFIIFTTFRTSMHHKDLVEVADFDFSPTTEKGTLQPADTRTNPVMVCCSFCIGHQNQESFENVGETQPLLQPSYRSKAKYNV</sequence>
<feature type="domain" description="PKD" evidence="4">
    <location>
        <begin position="150"/>
        <end position="189"/>
    </location>
</feature>
<keyword evidence="1" id="KW-0732">Signal</keyword>
<dbReference type="Pfam" id="PF00801">
    <property type="entry name" value="PKD"/>
    <property type="match status" value="1"/>
</dbReference>
<reference evidence="5" key="2">
    <citation type="submission" date="2025-08" db="UniProtKB">
        <authorList>
            <consortium name="Ensembl"/>
        </authorList>
    </citation>
    <scope>IDENTIFICATION</scope>
</reference>
<dbReference type="Ensembl" id="ENSLACT00000008003.1">
    <property type="protein sequence ID" value="ENSLACP00000007937.1"/>
    <property type="gene ID" value="ENSLACG00000007025.1"/>
</dbReference>
<dbReference type="EMBL" id="AFYH01115064">
    <property type="status" value="NOT_ANNOTATED_CDS"/>
    <property type="molecule type" value="Genomic_DNA"/>
</dbReference>
<evidence type="ECO:0000256" key="3">
    <source>
        <dbReference type="SAM" id="Phobius"/>
    </source>
</evidence>
<dbReference type="InterPro" id="IPR035986">
    <property type="entry name" value="PKD_dom_sf"/>
</dbReference>
<dbReference type="InterPro" id="IPR013783">
    <property type="entry name" value="Ig-like_fold"/>
</dbReference>
<dbReference type="InParanoid" id="H3AE66"/>
<proteinExistence type="predicted"/>
<keyword evidence="2" id="KW-0325">Glycoprotein</keyword>
<dbReference type="FunCoup" id="H3AE66">
    <property type="interactions" value="199"/>
</dbReference>
<protein>
    <submittedName>
        <fullName evidence="5">Transmembrane protein 130</fullName>
    </submittedName>
</protein>
<dbReference type="OMA" id="PPLTMCW"/>
<dbReference type="EMBL" id="AFYH01115065">
    <property type="status" value="NOT_ANNOTATED_CDS"/>
    <property type="molecule type" value="Genomic_DNA"/>
</dbReference>